<dbReference type="GeneID" id="10547255"/>
<feature type="compositionally biased region" description="Polar residues" evidence="1">
    <location>
        <begin position="136"/>
        <end position="173"/>
    </location>
</feature>
<evidence type="ECO:0000256" key="1">
    <source>
        <dbReference type="SAM" id="MobiDB-lite"/>
    </source>
</evidence>
<feature type="region of interest" description="Disordered" evidence="1">
    <location>
        <begin position="551"/>
        <end position="580"/>
    </location>
</feature>
<dbReference type="Proteomes" id="UP000008783">
    <property type="component" value="Unassembled WGS sequence"/>
</dbReference>
<feature type="compositionally biased region" description="Basic residues" evidence="1">
    <location>
        <begin position="247"/>
        <end position="258"/>
    </location>
</feature>
<name>E3JSK0_PUCGT</name>
<dbReference type="AlphaFoldDB" id="E3JSK0"/>
<organism evidence="2 3">
    <name type="scientific">Puccinia graminis f. sp. tritici (strain CRL 75-36-700-3 / race SCCL)</name>
    <name type="common">Black stem rust fungus</name>
    <dbReference type="NCBI Taxonomy" id="418459"/>
    <lineage>
        <taxon>Eukaryota</taxon>
        <taxon>Fungi</taxon>
        <taxon>Dikarya</taxon>
        <taxon>Basidiomycota</taxon>
        <taxon>Pucciniomycotina</taxon>
        <taxon>Pucciniomycetes</taxon>
        <taxon>Pucciniales</taxon>
        <taxon>Pucciniaceae</taxon>
        <taxon>Puccinia</taxon>
    </lineage>
</organism>
<dbReference type="RefSeq" id="XP_003319392.2">
    <property type="nucleotide sequence ID" value="XM_003319344.2"/>
</dbReference>
<sequence>MSFPSEQQPKPTPPSKSTPTLPPAETPTEPLLNSEIQEISEEEFLTSLIKTRDHALATSKSRFPKSIKEDFSRIVLRLDRILKDYESNKSLPTDECLMVKPCTKPSITRASSSVPPKPKKTQKSKRKSHPPVPITSHMSTSTSQAENDTSLTKSQGNTQTDKNATTDEVSGRTTCEDKTSSNPLSPVDSVGGPDADTDDEQPSSPIPPKNQDSAIPTRILTRNRLNPPTEKTGPSTTSTTEKQNTTNKRHISGQKKYKIPGNIREERSSSLTPPPSDIASEHHTEADSSHHTDEDQSPANVTGPTELPSAQNNSETTTAPISRETFTIIVSESFRKKIHDLVQTFQKGRVTKQKWEKDVSKIPTATFIYNNALFTYETWIKEISDTATSFLSHSDSEFWFSKDIFNLDFLKKQVHTSNPILPYNCKTTHPESNLLRTLAFLLKIPINRVLREWAKTVALSIQTISDENPKAPQIASGATSMKRHVLVLQWLNTLKNTMPTLPQLTEGPSNTVEEIEATNTSTAPPSDALDDFRKVIIEMMMSYTIIEAHSQDQYNPRKKSKNNEGTSRAISKKTPDHQSLQKIESRHNYLPFLLYLLGGVRGIFNASRDHRQYAICDTLEVLHIFREIQLTSPTEFKSSEEVWVNLGTYIRQILSSVIQNPEDVSKFVIPTRHELAKRIAHDYINHTSQESDLFNIPQTRSLQ</sequence>
<dbReference type="KEGG" id="pgr:PGTG_01566"/>
<gene>
    <name evidence="2" type="ORF">PGTG_01566</name>
</gene>
<proteinExistence type="predicted"/>
<protein>
    <submittedName>
        <fullName evidence="2">Uncharacterized protein</fullName>
    </submittedName>
</protein>
<dbReference type="HOGENOM" id="CLU_477009_0_0_1"/>
<keyword evidence="3" id="KW-1185">Reference proteome</keyword>
<dbReference type="OrthoDB" id="2506917at2759"/>
<evidence type="ECO:0000313" key="2">
    <source>
        <dbReference type="EMBL" id="EFP74973.2"/>
    </source>
</evidence>
<evidence type="ECO:0000313" key="3">
    <source>
        <dbReference type="Proteomes" id="UP000008783"/>
    </source>
</evidence>
<feature type="compositionally biased region" description="Pro residues" evidence="1">
    <location>
        <begin position="10"/>
        <end position="25"/>
    </location>
</feature>
<feature type="compositionally biased region" description="Basic residues" evidence="1">
    <location>
        <begin position="117"/>
        <end position="129"/>
    </location>
</feature>
<feature type="compositionally biased region" description="Low complexity" evidence="1">
    <location>
        <begin position="228"/>
        <end position="246"/>
    </location>
</feature>
<reference evidence="3" key="2">
    <citation type="journal article" date="2011" name="Proc. Natl. Acad. Sci. U.S.A.">
        <title>Obligate biotrophy features unraveled by the genomic analysis of rust fungi.</title>
        <authorList>
            <person name="Duplessis S."/>
            <person name="Cuomo C.A."/>
            <person name="Lin Y.-C."/>
            <person name="Aerts A."/>
            <person name="Tisserant E."/>
            <person name="Veneault-Fourrey C."/>
            <person name="Joly D.L."/>
            <person name="Hacquard S."/>
            <person name="Amselem J."/>
            <person name="Cantarel B.L."/>
            <person name="Chiu R."/>
            <person name="Coutinho P.M."/>
            <person name="Feau N."/>
            <person name="Field M."/>
            <person name="Frey P."/>
            <person name="Gelhaye E."/>
            <person name="Goldberg J."/>
            <person name="Grabherr M.G."/>
            <person name="Kodira C.D."/>
            <person name="Kohler A."/>
            <person name="Kuees U."/>
            <person name="Lindquist E.A."/>
            <person name="Lucas S.M."/>
            <person name="Mago R."/>
            <person name="Mauceli E."/>
            <person name="Morin E."/>
            <person name="Murat C."/>
            <person name="Pangilinan J.L."/>
            <person name="Park R."/>
            <person name="Pearson M."/>
            <person name="Quesneville H."/>
            <person name="Rouhier N."/>
            <person name="Sakthikumar S."/>
            <person name="Salamov A.A."/>
            <person name="Schmutz J."/>
            <person name="Selles B."/>
            <person name="Shapiro H."/>
            <person name="Tanguay P."/>
            <person name="Tuskan G.A."/>
            <person name="Henrissat B."/>
            <person name="Van de Peer Y."/>
            <person name="Rouze P."/>
            <person name="Ellis J.G."/>
            <person name="Dodds P.N."/>
            <person name="Schein J.E."/>
            <person name="Zhong S."/>
            <person name="Hamelin R.C."/>
            <person name="Grigoriev I.V."/>
            <person name="Szabo L.J."/>
            <person name="Martin F."/>
        </authorList>
    </citation>
    <scope>NUCLEOTIDE SEQUENCE [LARGE SCALE GENOMIC DNA]</scope>
    <source>
        <strain evidence="3">CRL 75-36-700-3 / race SCCL</strain>
    </source>
</reference>
<dbReference type="InParanoid" id="E3JSK0"/>
<feature type="region of interest" description="Disordered" evidence="1">
    <location>
        <begin position="1"/>
        <end position="29"/>
    </location>
</feature>
<feature type="region of interest" description="Disordered" evidence="1">
    <location>
        <begin position="86"/>
        <end position="320"/>
    </location>
</feature>
<dbReference type="EMBL" id="DS178263">
    <property type="protein sequence ID" value="EFP74973.2"/>
    <property type="molecule type" value="Genomic_DNA"/>
</dbReference>
<feature type="compositionally biased region" description="Basic and acidic residues" evidence="1">
    <location>
        <begin position="279"/>
        <end position="294"/>
    </location>
</feature>
<reference key="1">
    <citation type="submission" date="2007-01" db="EMBL/GenBank/DDBJ databases">
        <title>The Genome Sequence of Puccinia graminis f. sp. tritici Strain CRL 75-36-700-3.</title>
        <authorList>
            <consortium name="The Broad Institute Genome Sequencing Platform"/>
            <person name="Birren B."/>
            <person name="Lander E."/>
            <person name="Galagan J."/>
            <person name="Nusbaum C."/>
            <person name="Devon K."/>
            <person name="Cuomo C."/>
            <person name="Jaffe D."/>
            <person name="Butler J."/>
            <person name="Alvarez P."/>
            <person name="Gnerre S."/>
            <person name="Grabherr M."/>
            <person name="Mauceli E."/>
            <person name="Brockman W."/>
            <person name="Young S."/>
            <person name="LaButti K."/>
            <person name="Sykes S."/>
            <person name="DeCaprio D."/>
            <person name="Crawford M."/>
            <person name="Koehrsen M."/>
            <person name="Engels R."/>
            <person name="Montgomery P."/>
            <person name="Pearson M."/>
            <person name="Howarth C."/>
            <person name="Larson L."/>
            <person name="White J."/>
            <person name="Zeng Q."/>
            <person name="Kodira C."/>
            <person name="Yandava C."/>
            <person name="Alvarado L."/>
            <person name="O'Leary S."/>
            <person name="Szabo L."/>
            <person name="Dean R."/>
            <person name="Schein J."/>
        </authorList>
    </citation>
    <scope>NUCLEOTIDE SEQUENCE</scope>
    <source>
        <strain>CRL 75-36-700-3</strain>
    </source>
</reference>
<feature type="compositionally biased region" description="Polar residues" evidence="1">
    <location>
        <begin position="297"/>
        <end position="320"/>
    </location>
</feature>
<accession>E3JSK0</accession>
<dbReference type="VEuPathDB" id="FungiDB:PGTG_01566"/>